<organism evidence="10 11">
    <name type="scientific">Autumnicola musiva</name>
    <dbReference type="NCBI Taxonomy" id="3075589"/>
    <lineage>
        <taxon>Bacteria</taxon>
        <taxon>Pseudomonadati</taxon>
        <taxon>Bacteroidota</taxon>
        <taxon>Flavobacteriia</taxon>
        <taxon>Flavobacteriales</taxon>
        <taxon>Flavobacteriaceae</taxon>
        <taxon>Autumnicola</taxon>
    </lineage>
</organism>
<evidence type="ECO:0000256" key="3">
    <source>
        <dbReference type="ARBA" id="ARBA00022692"/>
    </source>
</evidence>
<keyword evidence="2" id="KW-1003">Cell membrane</keyword>
<evidence type="ECO:0000313" key="10">
    <source>
        <dbReference type="EMBL" id="MDT0676915.1"/>
    </source>
</evidence>
<dbReference type="Pfam" id="PF13515">
    <property type="entry name" value="FUSC_2"/>
    <property type="match status" value="1"/>
</dbReference>
<proteinExistence type="inferred from homology"/>
<evidence type="ECO:0000259" key="8">
    <source>
        <dbReference type="Pfam" id="PF12805"/>
    </source>
</evidence>
<dbReference type="PANTHER" id="PTHR30509:SF8">
    <property type="entry name" value="INNER MEMBRANE PROTEIN YCCS"/>
    <property type="match status" value="1"/>
</dbReference>
<evidence type="ECO:0000259" key="9">
    <source>
        <dbReference type="Pfam" id="PF13515"/>
    </source>
</evidence>
<dbReference type="Pfam" id="PF12805">
    <property type="entry name" value="FUSC-like"/>
    <property type="match status" value="1"/>
</dbReference>
<gene>
    <name evidence="10" type="ORF">RM539_10020</name>
</gene>
<dbReference type="Proteomes" id="UP001262582">
    <property type="component" value="Unassembled WGS sequence"/>
</dbReference>
<feature type="transmembrane region" description="Helical" evidence="7">
    <location>
        <begin position="120"/>
        <end position="140"/>
    </location>
</feature>
<keyword evidence="4 7" id="KW-1133">Transmembrane helix</keyword>
<feature type="transmembrane region" description="Helical" evidence="7">
    <location>
        <begin position="146"/>
        <end position="166"/>
    </location>
</feature>
<feature type="transmembrane region" description="Helical" evidence="7">
    <location>
        <begin position="403"/>
        <end position="420"/>
    </location>
</feature>
<feature type="transmembrane region" description="Helical" evidence="7">
    <location>
        <begin position="94"/>
        <end position="113"/>
    </location>
</feature>
<evidence type="ECO:0000256" key="7">
    <source>
        <dbReference type="SAM" id="Phobius"/>
    </source>
</evidence>
<evidence type="ECO:0000256" key="4">
    <source>
        <dbReference type="ARBA" id="ARBA00022989"/>
    </source>
</evidence>
<dbReference type="PANTHER" id="PTHR30509">
    <property type="entry name" value="P-HYDROXYBENZOIC ACID EFFLUX PUMP SUBUNIT-RELATED"/>
    <property type="match status" value="1"/>
</dbReference>
<name>A0ABU3D5V5_9FLAO</name>
<dbReference type="InterPro" id="IPR032692">
    <property type="entry name" value="YccS_N"/>
</dbReference>
<comment type="caution">
    <text evidence="10">The sequence shown here is derived from an EMBL/GenBank/DDBJ whole genome shotgun (WGS) entry which is preliminary data.</text>
</comment>
<feature type="transmembrane region" description="Helical" evidence="7">
    <location>
        <begin position="496"/>
        <end position="515"/>
    </location>
</feature>
<evidence type="ECO:0000256" key="6">
    <source>
        <dbReference type="ARBA" id="ARBA00043993"/>
    </source>
</evidence>
<dbReference type="RefSeq" id="WP_311503259.1">
    <property type="nucleotide sequence ID" value="NZ_JAVRHK010000006.1"/>
</dbReference>
<comment type="subcellular location">
    <subcellularLocation>
        <location evidence="1">Cell membrane</location>
        <topology evidence="1">Multi-pass membrane protein</topology>
    </subcellularLocation>
</comment>
<feature type="transmembrane region" description="Helical" evidence="7">
    <location>
        <begin position="70"/>
        <end position="88"/>
    </location>
</feature>
<evidence type="ECO:0000256" key="2">
    <source>
        <dbReference type="ARBA" id="ARBA00022475"/>
    </source>
</evidence>
<protein>
    <submittedName>
        <fullName evidence="10">FUSC family membrane protein</fullName>
    </submittedName>
</protein>
<keyword evidence="5 7" id="KW-0472">Membrane</keyword>
<dbReference type="InterPro" id="IPR049453">
    <property type="entry name" value="Memb_transporter_dom"/>
</dbReference>
<feature type="transmembrane region" description="Helical" evidence="7">
    <location>
        <begin position="24"/>
        <end position="50"/>
    </location>
</feature>
<keyword evidence="11" id="KW-1185">Reference proteome</keyword>
<evidence type="ECO:0000256" key="1">
    <source>
        <dbReference type="ARBA" id="ARBA00004651"/>
    </source>
</evidence>
<dbReference type="EMBL" id="JAVRHK010000006">
    <property type="protein sequence ID" value="MDT0676915.1"/>
    <property type="molecule type" value="Genomic_DNA"/>
</dbReference>
<feature type="domain" description="Integral membrane bound transporter" evidence="9">
    <location>
        <begin position="416"/>
        <end position="535"/>
    </location>
</feature>
<sequence>MKSKLSRYLNDFLNFIRSTDFSKAIILTIAIVIPVVLFSSFSNLIIGVAIAKGCLLCSPSDVTGSLRHKLIGLVCASALASAASIIAGYAQVNIFVLIPVLGLLMFSISYLAVYGYRASLITFSGLLAVVLSFTKISTTLEIWQQGLLILGGGLWYLLLSLGWYFINPRRDTDHLLAETMLLTSDYLRIRARLTTEIAKRDKLQEKLFSLQTDLNEKHERLREVLISSGKKSEKSSFERKRLLVFVELVDILELAMANPVDYSKMDVLLKGKQHQLANLKMLIEAMADYLEKISSSLKYGQNLPENNINLHLTELENSIENFRKSLNVNERRETMLLLRNLYAYQQEQIHKINSIFSILSNNEDMDNSLLKNKEVVKFLSTQNYNPGILISNFNFNSTIFRHALRLAVIVIAGFSLGIYFSIENAYWILLTIVVIMRPNYGLTKDRSRQRIIGTLIGGAIAVGIVFFTQNQIVYIILGIGSLTMAFSLLQRNYRTAAIYITLSIIFIYALMQPNVLGVIEFRVIDTLLGAGLAALGNYFLWPAWEIKNIKDHLISSLNANRKYLNEIDAYYHKKGEVPLSYKLARKQSFISMGNLSAAFQRLKQEPESRQLDSGLVYKLVGLNQTFLSALASLGTFIRINETTSASENFEVVTRHIGENMKNAEDILLQKELSENHFDGQAIKKAKRGLSKSYEELVELRRREVAGGKTEIDPSIRLQLREAQLVNHQLEWLRDLSAGILDTVSGLRKIFKP</sequence>
<feature type="transmembrane region" description="Helical" evidence="7">
    <location>
        <begin position="472"/>
        <end position="489"/>
    </location>
</feature>
<evidence type="ECO:0000256" key="5">
    <source>
        <dbReference type="ARBA" id="ARBA00023136"/>
    </source>
</evidence>
<evidence type="ECO:0000313" key="11">
    <source>
        <dbReference type="Proteomes" id="UP001262582"/>
    </source>
</evidence>
<feature type="transmembrane region" description="Helical" evidence="7">
    <location>
        <begin position="450"/>
        <end position="466"/>
    </location>
</feature>
<keyword evidence="3 7" id="KW-0812">Transmembrane</keyword>
<accession>A0ABU3D5V5</accession>
<feature type="domain" description="Integral membrane protein YccS N-terminal" evidence="8">
    <location>
        <begin position="74"/>
        <end position="342"/>
    </location>
</feature>
<comment type="similarity">
    <text evidence="6">Belongs to the YccS/YhfK family.</text>
</comment>
<reference evidence="10 11" key="1">
    <citation type="submission" date="2023-09" db="EMBL/GenBank/DDBJ databases">
        <authorList>
            <person name="Rey-Velasco X."/>
        </authorList>
    </citation>
    <scope>NUCLEOTIDE SEQUENCE [LARGE SCALE GENOMIC DNA]</scope>
    <source>
        <strain evidence="10 11">F117</strain>
    </source>
</reference>